<feature type="compositionally biased region" description="Polar residues" evidence="4">
    <location>
        <begin position="270"/>
        <end position="292"/>
    </location>
</feature>
<feature type="region of interest" description="Disordered" evidence="4">
    <location>
        <begin position="108"/>
        <end position="130"/>
    </location>
</feature>
<feature type="domain" description="CUB" evidence="6">
    <location>
        <begin position="1388"/>
        <end position="1504"/>
    </location>
</feature>
<dbReference type="EnsemblMetazoa" id="XM_038215672.1">
    <property type="protein sequence ID" value="XP_038071600.1"/>
    <property type="gene ID" value="LOC119740392"/>
</dbReference>
<feature type="compositionally biased region" description="Low complexity" evidence="4">
    <location>
        <begin position="293"/>
        <end position="308"/>
    </location>
</feature>
<feature type="domain" description="CUB" evidence="6">
    <location>
        <begin position="2476"/>
        <end position="2592"/>
    </location>
</feature>
<sequence>MLMDVRGGATGWCTDREDYLMIRDGTSSGRHLGIFCSPFSDSRKPSPIVSITNKAFVMFHSNERDTGKGFLISFMAVEALDSSDYVADQLTFKPSGQRIHMMTTSTIDQQTSESTGSAMSSNEGSTFLPAQKGDDLTTIDLPFESIAFGNPSRGPVLYVTQEGSTVVTKTFAPPIATEARQQTVRDIPSPNPTVEKQSNGFSQPVSLESHLETPQGQSHSESQATEHSTELPSFTPRDSSTLPSFYPDDASTSELQTTWELFVTTEEPSKPNSSKTEQQSFVTQPPSRTPLRTTQTSSTSGESTQTSTPWDFNFNLDNPSGELQSPNYPDAYPMGVVSRWNITVSPRGTIVLNFTHFDLDSAQPEDSPCDEKYAYVKVEDGSGQGIKHMFCGHKIPPLVSSSSNTLIITFVSGYGYGRGFQAHYIMQKQKVLACGGSFHQPSGRIQTPNVPDDFESVISCQWNISVDTGRFIVLNFTTFDVDSIPMDNWCSEEYDHVKIEDGFGGNSYTYCGQELPPMFVSSSNTISITFVRKLGYSAGFGALYRVSEDGLSQSTSTDVLMQPSTRKPLHQCGGNLSDPRGVIQSPLLSEDVAMDIKCQWKITAPVDQIIHLTFTDFIMDSSFEDGQCDERYSHVEVDSRSNTGIGQKQVFCGTEIPPLVVTSSNTLTVTFISAYGYGVRFRAEYVMEKVEDLAAIPDMSTSEPLCGGSFHQPSGRIDLPNLPDDSEIGVSCYWNITVDVGQVIIVNFTAFDLDSVPIDERCIEEYDHLKIQDGFGGNSYTYCGQELPPVFVSSSNTIGITFVRKLGFSGGFSAFYRVAKDVSSQTSSPEVVMQPSTREPLQQCGGNLNTPRGVIQSPVLSEDVAMGLKCQWNITTPVGQIIVLTFTDFIMDSSVEDGQCDERYSHVEVDGGSSNGIGGKKVFCGTEIPPLVVSSSNTLTVTLISGYGYGMRFRAEYVMEKVEDRAAIPDLSTSEPLCGGSFYQLSGRIHSPNFPDDSEIGVSCYWNITVDIGQVITINFTAFDLDSVPIDERCNEEYDHLKIQDGFGGNSYTYCGQELPPVFVSSSNTIGITFVRKLGYSGGFSAFYRAAKDVSSQTSSPEVLMQPSTRKPLQQCGGNLNTPRGVIQSPVLSEDVGMGLKCQWNITGPVGQIIVLTFTDFIMDSSVEVGQCDRRYSHVEVDGGRSSGIGQKQVFCGTEIPPLLVSSSNTLTVTLIRGYGYGMRFRAEYVMEKVEDRVAMSDMSTSEPFCGGSFHQPSGRIHSPNLPDDSEIGVSCYWNITVDIEQVIIINFTAFDLDSVPIDERCNEEYDHLKIQDGFGGNSYTYCGQELPPVFVSSSNTIGITFVSKLGYSGGFSALYRVAKDVSSQAASPEVLMQPSTRKPLQQCGGNLNTPRGVIQSPVLPEDVAMGLKCQWNITAPVGQIIVLTFTDFIMDSSVEDGQCDRRYSHVEVDGGSSSSIGQKQVFCGTKIPPLVVSSSNTLTVTLISGYGYGMRFRAEYVMEKVEDRATIPDLSTSESLCGGSFHQPSGRIDSPNLPDDSEIGVSCYWNITVDAGQVITINFTAFDLDSVPIAERCNEEYDHLKIQDGFGGNSYTYCGQELPPVFVSSSNTVGITFVRKLGYSGGFSLLYRVSRDVSSKTSPSEVLMQPSTTKPLQQCGGNLNTPRGVIQSPLLSEDVGVGLKCQWNITAPVGQIIVLTFTDFIMDSSIEDGQCDKRYSHVEVDDGRSTGIGRKQVFCGSEIPPLVMSSSNTLIVTLVSGYGYGMRFRAEYVMQKVEDRAAIPDMSTTEPLCGGSFHQPSGRIHSPNLPDDSEIGVSCYWNIAVDVGQVIVINFTAFDLDSVPIDEGCNEEYDHLKIQDGLGGNSYTYCGQELPPVFVSSSNTIGITFVSKLGYSGGFSALYRASKGVSSQTSSPEVLLQPSTTKPLQQCGGNLNTPRGVIQSPVLSEDVAMGLKCQWNITAPVGQIIVLTFTDFIMDSSVEDGQCDERYSHVKVDGGSTTGISRKQVFCGTEIPPLVVTSSNTLTVTFIIAYGYGVRFRAEYVMEKVEDRAAIPGMSTSEPLCGGSFHQPSGRIDSPNLPDDSEIGVSCYWNIAVDVGQVIVINFTAFDLDSVPINERCNEEYDHLKIQDGLRGNSYTYCGQELPPVFVSSSNTIGITFVRKLGYSGGFSAFYRVSKDGSSLTSSPEVLMQPSTRKPLRQCGGNLNTPRGVIQSPVLSQDVAMGLKCQWNITAPVGQIIVLTFTDFIMDSSVEDGSCDERYSHVEVDGGSSIGVGGKQVFCGTEIPPLVVSSSNRLIVTLISGYGYGMSFRAEYVMVKVEDRAAIPDMSTSEPLCGGSFHQPSGRIDSPNFPDDSESSVRCYWNITVDVGQVIGITFTAFDLDSLPIDEWCNEEYDHLKIQDGFGGNSYTYCGQELPPVFVSSSNTIGITFVRKLGYSGGFSLLYRASNDVSSQTSSPEVLMQPSTTKPLQQCGGNLNTPRGVIQSPVLSEDVAMGLKCQWNITAPVGQIIVLTFTDFIMDSSIEDGQCDERYSHVEVDGGSSTGIGGKQVFCGTEIPPLVVSSSNTLTVTLISGYGYGMRFRAEYVMEKVEDRAAIPDMSTSEPLCGGSFHQPSGSIDSPNFPDDSESSVRCYWNITVDVGQVIVITFTAFDLDSLPIDEWCNEEYDHLKIQDGLGGNSYTYCGQELPPVFVSSSNTIGITFVRKLGYFGGFSAFYRVAKDVSSQTSSPEVLMQPSTTKPLQQCGGNLNTLRGVIQSPVLSGDVAKGLKCQWNITAPVGQIIILTFTDFIMDSSVEDGQCDQRYSHVEVDGGSSTGIGRKQVFCGTEIPPLVVSSSNTLTVTLISGYGYGMRFRAEYVMVKVEDRAAIPDMSTSEPLCGGSFHQPSGSIHSPNFPDDSEIGVSCYWNITVDIGEVIIINFIAFDLDSLPIDERCNEEYDHLKIQDGLGGNSYTYCGQELPPVFVSSSNTIGITFVRKLGYSGGFSALYRVSKGVPSQTSSPEVLMQPSTRKPLQQCGGNQNTSSGVIQSPVLSEDVAMGLKCQWNITAPVGQIIVLTFTDFIMDSSIEDGQCDERYSHVEVDGGSSTGIGRKQVFCGTEIPPLVVSSSNTLTVTLISGYGYGMRFRAEYVMVKVEDRAAIPDMSTSEPLCGGSFHQPSGRIDSPNFPDDSESSVRCYWNITVDVGHVIVITFTAFDLDSLPINEWCNEEYDHLKILDGLRGNSHTYCGQELPPVFVSSSNTIGITFVRKLGYSGGFSALYRASKDVSSQTSSPEVLMQPSTTKPLQQCGGNLNTLRGVIQSPVLPGDVAMGLKCQWNITAPVGQIIILTFTDFIMDSSVEDGQCDQRYSHVEVDGGSSTGIGQKQVFCGTEIPPLVVSSSNTLTVTLISGYGYGLRFRAEYVMEKVEDRAAIPDMSTSEPLCGGSFHQPSGRIQLPNIPDGSESGVRCYWNITVDVRQVIVITFTAFDLDSLPIDEWCNEEYDHLKIQDGLGGNSYTYCGQELPPVFVSSSNTISITFVSRFGYSGGFSAQFSVTDKNIVFSSAPPKVLIPLSTSEPSFQCGGILNRSQGDIHSPQVSDDLKTVANCQWNITVAVGRIIVLNFIEFDLDSIPIDNRCDESYAHVKILDLDSSYTYCGQETPPTYISSKNTILVRFESAYGYSGGFRAYYSASLPVDSRGLTEQSQHTTPHQFQPPEATELTYRCGGNLNEPSGVIEAPDYEKGYLPSVHCRWNITVDAGWVIVLNFTTFELDSIPIDGQCDERYAHIKVVDTETLKYILCGWDKPPVIVSDTRTLIIEFFSNFGIEHRFLATYAALEPDDELLPPRVITATPLESTTEQRAFPCGGLLSAPTGEIHSPDITKQPLEKSVRCEWKITVLDQLIIVLTFTDFDLDSFPVNGNLCDARYDYVSITDGEPGGPAQLFCGRSVPDVFVSSTNTLIIAFVTHFGYGRGFSAYYTSVKPENRFIATMSHPTVGSALAGTASTPLQPALPYECGGNLNKPNGVIQSPNVPEDYVSRVTCTWNITVGPQSTIALSFLTFELDSVAVDDQCDLRYTHMSVTDGRSESVGVKHVYCGQDLPDVLYSSSNTMIVEFVSYYGLGGEFYISYASSKAETSDYRLLPASTSPSEKQDSGPSVVTDKSSYVCGGNLDSPSGVIQFPDIFPAVQGQAITCRWTIRAQVGWVISLSFTFFNLDSVLVDNQCDEQYAYVKVIDGEDARFLFQVFCGQDLPPNFVTSTNVLVIIFNDLQGYSEGFHAQYSTLPLTTRTLPVLPSLPRLLTPATPKDTYPTVCSSIFKEASGMFSSPQYPNMYPANMFCSWIITTSVNTRFVALKFLDFDVDNPMLDQECSSQYSYVRVSYHSVGGIEGTQLLCGNHQPEVIAPRSHQLTVDFFSNLGIGRGFQAAYQMYNPSEDVSQMDWSYFLKGHDDILTTPQSLLSTKTYGAYTEMTAPTGIITSPNYPAQFPQDSYSAWIVRTSQGKFISLAFEDVDFDVQTEDDGHCNKLYTHLDLTIYSSEDGASNIIICQNAAHEDVLSLGELKLEFRSSYGEGRGFKARYSSGIRIGDVGGEFVSTTTPVPSLSATNGRADLKTVEGSSGLVESTIPVVTGGPYESSCDKLLSEPEGIISSPNFPLSMPQDKECSWVIQIPGSHGIHLEFLDFALDEEVETHQATCRQESASVSIAIDGMLHEFCGNAIPTSMTSSDNMVILVFKSNSGKGAGFRMHYLDVSLMSTPSEAPHAVEGLTEPSTLISTPEVESTVPADAQTALSPAHTTSHIDVRFIGDDFTDSPDDGRDLTRPGRDRVNVPVSPPREPGAITASPAPGTDLDDDVAATTEYVSEKVSFILPEYTDQPKATGMASTDSGAVDIITNRRLRIATYVCISVAVILFMILIIMTGVCIYKRRRRHISKSIALGQTEKSYWQNYKSWAVDYSGGPGRSSRAATARGADNEEEEAEDMLKQERLV</sequence>
<proteinExistence type="predicted"/>
<feature type="domain" description="CUB" evidence="6">
    <location>
        <begin position="2338"/>
        <end position="2451"/>
    </location>
</feature>
<dbReference type="RefSeq" id="XP_038071600.1">
    <property type="nucleotide sequence ID" value="XM_038215672.1"/>
</dbReference>
<feature type="domain" description="CUB" evidence="6">
    <location>
        <begin position="2748"/>
        <end position="2864"/>
    </location>
</feature>
<feature type="domain" description="CUB" evidence="6">
    <location>
        <begin position="2610"/>
        <end position="2723"/>
    </location>
</feature>
<feature type="region of interest" description="Disordered" evidence="4">
    <location>
        <begin position="827"/>
        <end position="847"/>
    </location>
</feature>
<feature type="domain" description="CUB" evidence="6">
    <location>
        <begin position="4150"/>
        <end position="4266"/>
    </location>
</feature>
<feature type="domain" description="CUB" evidence="6">
    <location>
        <begin position="2204"/>
        <end position="2320"/>
    </location>
</feature>
<feature type="disulfide bond" evidence="3">
    <location>
        <begin position="3848"/>
        <end position="3875"/>
    </location>
</feature>
<evidence type="ECO:0000256" key="2">
    <source>
        <dbReference type="ARBA" id="ARBA00023157"/>
    </source>
</evidence>
<dbReference type="Pfam" id="PF00431">
    <property type="entry name" value="CUB"/>
    <property type="match status" value="32"/>
</dbReference>
<feature type="domain" description="CUB" evidence="6">
    <location>
        <begin position="1250"/>
        <end position="1363"/>
    </location>
</feature>
<dbReference type="SMART" id="SM00042">
    <property type="entry name" value="CUB"/>
    <property type="match status" value="32"/>
</dbReference>
<keyword evidence="2 3" id="KW-1015">Disulfide bond</keyword>
<feature type="compositionally biased region" description="Polar residues" evidence="4">
    <location>
        <begin position="108"/>
        <end position="125"/>
    </location>
</feature>
<feature type="domain" description="CUB" evidence="6">
    <location>
        <begin position="844"/>
        <end position="960"/>
    </location>
</feature>
<feature type="region of interest" description="Disordered" evidence="4">
    <location>
        <begin position="3002"/>
        <end position="3030"/>
    </location>
</feature>
<feature type="domain" description="CUB" evidence="6">
    <location>
        <begin position="3848"/>
        <end position="3964"/>
    </location>
</feature>
<feature type="domain" description="Rhodanese" evidence="7">
    <location>
        <begin position="3659"/>
        <end position="3681"/>
    </location>
</feature>
<evidence type="ECO:0000256" key="1">
    <source>
        <dbReference type="ARBA" id="ARBA00022737"/>
    </source>
</evidence>
<feature type="domain" description="CUB" evidence="6">
    <location>
        <begin position="1522"/>
        <end position="1635"/>
    </location>
</feature>
<dbReference type="SUPFAM" id="SSF49854">
    <property type="entry name" value="Spermadhesin, CUB domain"/>
    <property type="match status" value="33"/>
</dbReference>
<feature type="compositionally biased region" description="Basic and acidic residues" evidence="4">
    <location>
        <begin position="4796"/>
        <end position="4809"/>
    </location>
</feature>
<feature type="domain" description="CUB" evidence="6">
    <location>
        <begin position="1660"/>
        <end position="1776"/>
    </location>
</feature>
<feature type="domain" description="CUB" evidence="6">
    <location>
        <begin position="2882"/>
        <end position="2995"/>
    </location>
</feature>
<feature type="region of interest" description="Disordered" evidence="4">
    <location>
        <begin position="4938"/>
        <end position="4970"/>
    </location>
</feature>
<evidence type="ECO:0008006" key="10">
    <source>
        <dbReference type="Google" id="ProtNLM"/>
    </source>
</evidence>
<feature type="domain" description="CUB" evidence="6">
    <location>
        <begin position="3708"/>
        <end position="3820"/>
    </location>
</feature>
<dbReference type="PROSITE" id="PS01180">
    <property type="entry name" value="CUB"/>
    <property type="match status" value="33"/>
</dbReference>
<feature type="domain" description="CUB" evidence="6">
    <location>
        <begin position="4620"/>
        <end position="4733"/>
    </location>
</feature>
<dbReference type="OrthoDB" id="10009301at2759"/>
<feature type="region of interest" description="Disordered" evidence="4">
    <location>
        <begin position="177"/>
        <end position="250"/>
    </location>
</feature>
<dbReference type="InterPro" id="IPR001763">
    <property type="entry name" value="Rhodanese-like_dom"/>
</dbReference>
<feature type="domain" description="CUB" evidence="6">
    <location>
        <begin position="3292"/>
        <end position="3408"/>
    </location>
</feature>
<accession>A0A914B706</accession>
<feature type="domain" description="CUB" evidence="6">
    <location>
        <begin position="4296"/>
        <end position="4413"/>
    </location>
</feature>
<evidence type="ECO:0000259" key="7">
    <source>
        <dbReference type="PROSITE" id="PS50206"/>
    </source>
</evidence>
<keyword evidence="5" id="KW-0472">Membrane</keyword>
<evidence type="ECO:0000256" key="3">
    <source>
        <dbReference type="PROSITE-ProRule" id="PRU00059"/>
    </source>
</evidence>
<comment type="caution">
    <text evidence="3">Lacks conserved residue(s) required for the propagation of feature annotation.</text>
</comment>
<feature type="domain" description="CUB" evidence="6">
    <location>
        <begin position="1"/>
        <end position="77"/>
    </location>
</feature>
<dbReference type="PANTHER" id="PTHR24251:SF40">
    <property type="entry name" value="CUB DOMAIN-CONTAINING PROTEIN"/>
    <property type="match status" value="1"/>
</dbReference>
<feature type="domain" description="CUB" evidence="6">
    <location>
        <begin position="572"/>
        <end position="688"/>
    </location>
</feature>
<evidence type="ECO:0000313" key="9">
    <source>
        <dbReference type="Proteomes" id="UP000887568"/>
    </source>
</evidence>
<keyword evidence="5" id="KW-1133">Transmembrane helix</keyword>
<feature type="domain" description="CUB" evidence="6">
    <location>
        <begin position="1794"/>
        <end position="1907"/>
    </location>
</feature>
<feature type="domain" description="CUB" evidence="6">
    <location>
        <begin position="434"/>
        <end position="547"/>
    </location>
</feature>
<feature type="domain" description="CUB" evidence="6">
    <location>
        <begin position="3020"/>
        <end position="3136"/>
    </location>
</feature>
<feature type="domain" description="CUB" evidence="6">
    <location>
        <begin position="4447"/>
        <end position="4565"/>
    </location>
</feature>
<name>A0A914B706_PATMI</name>
<feature type="domain" description="CUB" evidence="6">
    <location>
        <begin position="3426"/>
        <end position="3539"/>
    </location>
</feature>
<feature type="domain" description="CUB" evidence="6">
    <location>
        <begin position="978"/>
        <end position="1091"/>
    </location>
</feature>
<feature type="compositionally biased region" description="Low complexity" evidence="4">
    <location>
        <begin position="4943"/>
        <end position="4952"/>
    </location>
</feature>
<evidence type="ECO:0000256" key="4">
    <source>
        <dbReference type="SAM" id="MobiDB-lite"/>
    </source>
</evidence>
<feature type="region of interest" description="Disordered" evidence="4">
    <location>
        <begin position="265"/>
        <end position="325"/>
    </location>
</feature>
<feature type="compositionally biased region" description="Polar residues" evidence="4">
    <location>
        <begin position="192"/>
        <end position="243"/>
    </location>
</feature>
<dbReference type="CDD" id="cd00041">
    <property type="entry name" value="CUB"/>
    <property type="match status" value="33"/>
</dbReference>
<feature type="domain" description="CUB" evidence="6">
    <location>
        <begin position="3565"/>
        <end position="3676"/>
    </location>
</feature>
<feature type="domain" description="CUB" evidence="6">
    <location>
        <begin position="706"/>
        <end position="819"/>
    </location>
</feature>
<keyword evidence="1" id="KW-0677">Repeat</keyword>
<protein>
    <recommendedName>
        <fullName evidence="10">Cubilin</fullName>
    </recommendedName>
</protein>
<evidence type="ECO:0000259" key="6">
    <source>
        <dbReference type="PROSITE" id="PS01180"/>
    </source>
</evidence>
<feature type="disulfide bond" evidence="3">
    <location>
        <begin position="4150"/>
        <end position="4177"/>
    </location>
</feature>
<feature type="region of interest" description="Disordered" evidence="4">
    <location>
        <begin position="4787"/>
        <end position="4831"/>
    </location>
</feature>
<feature type="compositionally biased region" description="Polar residues" evidence="4">
    <location>
        <begin position="315"/>
        <end position="325"/>
    </location>
</feature>
<dbReference type="PANTHER" id="PTHR24251">
    <property type="entry name" value="OVOCHYMASE-RELATED"/>
    <property type="match status" value="1"/>
</dbReference>
<keyword evidence="5" id="KW-0812">Transmembrane</keyword>
<feature type="transmembrane region" description="Helical" evidence="5">
    <location>
        <begin position="4881"/>
        <end position="4906"/>
    </location>
</feature>
<dbReference type="GeneID" id="119740392"/>
<dbReference type="InterPro" id="IPR035914">
    <property type="entry name" value="Sperma_CUB_dom_sf"/>
</dbReference>
<feature type="domain" description="CUB" evidence="6">
    <location>
        <begin position="3999"/>
        <end position="4115"/>
    </location>
</feature>
<reference evidence="8" key="1">
    <citation type="submission" date="2022-11" db="UniProtKB">
        <authorList>
            <consortium name="EnsemblMetazoa"/>
        </authorList>
    </citation>
    <scope>IDENTIFICATION</scope>
</reference>
<feature type="domain" description="CUB" evidence="6">
    <location>
        <begin position="3154"/>
        <end position="3267"/>
    </location>
</feature>
<organism evidence="8 9">
    <name type="scientific">Patiria miniata</name>
    <name type="common">Bat star</name>
    <name type="synonym">Asterina miniata</name>
    <dbReference type="NCBI Taxonomy" id="46514"/>
    <lineage>
        <taxon>Eukaryota</taxon>
        <taxon>Metazoa</taxon>
        <taxon>Echinodermata</taxon>
        <taxon>Eleutherozoa</taxon>
        <taxon>Asterozoa</taxon>
        <taxon>Asteroidea</taxon>
        <taxon>Valvatacea</taxon>
        <taxon>Valvatida</taxon>
        <taxon>Asterinidae</taxon>
        <taxon>Patiria</taxon>
    </lineage>
</organism>
<feature type="domain" description="CUB" evidence="6">
    <location>
        <begin position="312"/>
        <end position="427"/>
    </location>
</feature>
<dbReference type="InterPro" id="IPR000859">
    <property type="entry name" value="CUB_dom"/>
</dbReference>
<evidence type="ECO:0000313" key="8">
    <source>
        <dbReference type="EnsemblMetazoa" id="XP_038071600.1"/>
    </source>
</evidence>
<feature type="domain" description="CUB" evidence="6">
    <location>
        <begin position="1932"/>
        <end position="2048"/>
    </location>
</feature>
<keyword evidence="9" id="KW-1185">Reference proteome</keyword>
<evidence type="ECO:0000256" key="5">
    <source>
        <dbReference type="SAM" id="Phobius"/>
    </source>
</evidence>
<feature type="domain" description="CUB" evidence="6">
    <location>
        <begin position="2066"/>
        <end position="2179"/>
    </location>
</feature>
<dbReference type="PROSITE" id="PS50206">
    <property type="entry name" value="RHODANESE_3"/>
    <property type="match status" value="1"/>
</dbReference>
<feature type="domain" description="CUB" evidence="6">
    <location>
        <begin position="1116"/>
        <end position="1232"/>
    </location>
</feature>
<dbReference type="Proteomes" id="UP000887568">
    <property type="component" value="Unplaced"/>
</dbReference>
<dbReference type="Gene3D" id="2.60.120.290">
    <property type="entry name" value="Spermadhesin, CUB domain"/>
    <property type="match status" value="33"/>
</dbReference>